<sequence length="378" mass="40965">MRRRAAVALAVPVSALMLGASGCGVIPEEWQTPALMRTEQEYDSRLPVVSGAVGEEPEISFPDIEPPTERIAGVAHHGTDDSALIRDTDLVVAHIVEYQWTDKGKGEQVSSTYEHDAPELLSLTRMPDDLAGSIVNQSVGSRIVFLFPPPTEEERSQYEMMGQEPPEGASVSVVDIVARHGKGDVVPGEQITDVGEDMPTVVDKGRTMPEITIPEDTDPPKDVKAIPLIEGDGPEITKGQNIVVQYTGVRWDDGEVFDSTWNTGLEDRAAAENEDTDGDPLHFQIGVGGVIEGWDEGLVGQRVGSRVLLVIPKDKAYGDKAAERGQPEGTLVFVVDLLGAYNSKPEEEEEPEVVEESEAAPEEAKDDESTDDKENSEE</sequence>
<feature type="domain" description="PPIase FKBP-type" evidence="9">
    <location>
        <begin position="239"/>
        <end position="341"/>
    </location>
</feature>
<dbReference type="AlphaFoldDB" id="Q47P11"/>
<accession>Q47P11</accession>
<name>Q47P11_THEFY</name>
<feature type="chain" id="PRO_5004233455" description="peptidylprolyl isomerase" evidence="8">
    <location>
        <begin position="21"/>
        <end position="378"/>
    </location>
</feature>
<dbReference type="STRING" id="269800.Tfu_1773"/>
<dbReference type="KEGG" id="tfu:Tfu_1773"/>
<dbReference type="RefSeq" id="WP_011292199.1">
    <property type="nucleotide sequence ID" value="NC_007333.1"/>
</dbReference>
<feature type="signal peptide" evidence="8">
    <location>
        <begin position="1"/>
        <end position="20"/>
    </location>
</feature>
<reference evidence="10" key="1">
    <citation type="submission" date="2005-07" db="EMBL/GenBank/DDBJ databases">
        <title>Complete sequence of Thermobifida fusca YX.</title>
        <authorList>
            <consortium name="US DOE Joint Genome Institute"/>
            <person name="Copeland A."/>
            <person name="Lucas S."/>
            <person name="Lapidus A."/>
            <person name="Barry K."/>
            <person name="Detter J.C."/>
            <person name="Glavina T."/>
            <person name="Hammon N."/>
            <person name="Israni S."/>
            <person name="Pitluck S."/>
            <person name="Di Bartolo G."/>
            <person name="Chain P."/>
            <person name="Schmutz J."/>
            <person name="Larimer F."/>
            <person name="Land M."/>
            <person name="Lykidis A."/>
            <person name="Richardson P."/>
        </authorList>
    </citation>
    <scope>NUCLEOTIDE SEQUENCE</scope>
    <source>
        <strain evidence="10">YX</strain>
    </source>
</reference>
<comment type="similarity">
    <text evidence="2">Belongs to the FKBP-type PPIase family.</text>
</comment>
<feature type="compositionally biased region" description="Acidic residues" evidence="7">
    <location>
        <begin position="346"/>
        <end position="378"/>
    </location>
</feature>
<organism evidence="10">
    <name type="scientific">Thermobifida fusca (strain YX)</name>
    <dbReference type="NCBI Taxonomy" id="269800"/>
    <lineage>
        <taxon>Bacteria</taxon>
        <taxon>Bacillati</taxon>
        <taxon>Actinomycetota</taxon>
        <taxon>Actinomycetes</taxon>
        <taxon>Streptosporangiales</taxon>
        <taxon>Nocardiopsidaceae</taxon>
        <taxon>Thermobifida</taxon>
    </lineage>
</organism>
<protein>
    <recommendedName>
        <fullName evidence="3 6">peptidylprolyl isomerase</fullName>
        <ecNumber evidence="3 6">5.2.1.8</ecNumber>
    </recommendedName>
</protein>
<evidence type="ECO:0000256" key="2">
    <source>
        <dbReference type="ARBA" id="ARBA00006577"/>
    </source>
</evidence>
<keyword evidence="8" id="KW-0732">Signal</keyword>
<dbReference type="OrthoDB" id="25996at2"/>
<keyword evidence="4 6" id="KW-0697">Rotamase</keyword>
<gene>
    <name evidence="10" type="ordered locus">Tfu_1773</name>
</gene>
<dbReference type="EC" id="5.2.1.8" evidence="3 6"/>
<dbReference type="Gene3D" id="3.10.50.40">
    <property type="match status" value="1"/>
</dbReference>
<comment type="catalytic activity">
    <reaction evidence="1 6">
        <text>[protein]-peptidylproline (omega=180) = [protein]-peptidylproline (omega=0)</text>
        <dbReference type="Rhea" id="RHEA:16237"/>
        <dbReference type="Rhea" id="RHEA-COMP:10747"/>
        <dbReference type="Rhea" id="RHEA-COMP:10748"/>
        <dbReference type="ChEBI" id="CHEBI:83833"/>
        <dbReference type="ChEBI" id="CHEBI:83834"/>
        <dbReference type="EC" id="5.2.1.8"/>
    </reaction>
</comment>
<evidence type="ECO:0000256" key="3">
    <source>
        <dbReference type="ARBA" id="ARBA00013194"/>
    </source>
</evidence>
<dbReference type="InterPro" id="IPR001179">
    <property type="entry name" value="PPIase_FKBP_dom"/>
</dbReference>
<proteinExistence type="inferred from homology"/>
<evidence type="ECO:0000259" key="9">
    <source>
        <dbReference type="PROSITE" id="PS50059"/>
    </source>
</evidence>
<dbReference type="eggNOG" id="COG0545">
    <property type="taxonomic scope" value="Bacteria"/>
</dbReference>
<feature type="region of interest" description="Disordered" evidence="7">
    <location>
        <begin position="342"/>
        <end position="378"/>
    </location>
</feature>
<dbReference type="InterPro" id="IPR046357">
    <property type="entry name" value="PPIase_dom_sf"/>
</dbReference>
<evidence type="ECO:0000256" key="1">
    <source>
        <dbReference type="ARBA" id="ARBA00000971"/>
    </source>
</evidence>
<dbReference type="EMBL" id="CP000088">
    <property type="protein sequence ID" value="AAZ55808.1"/>
    <property type="molecule type" value="Genomic_DNA"/>
</dbReference>
<evidence type="ECO:0000256" key="8">
    <source>
        <dbReference type="SAM" id="SignalP"/>
    </source>
</evidence>
<evidence type="ECO:0000313" key="10">
    <source>
        <dbReference type="EMBL" id="AAZ55808.1"/>
    </source>
</evidence>
<dbReference type="GO" id="GO:0003755">
    <property type="term" value="F:peptidyl-prolyl cis-trans isomerase activity"/>
    <property type="evidence" value="ECO:0007669"/>
    <property type="project" value="UniProtKB-KW"/>
</dbReference>
<dbReference type="PROSITE" id="PS50059">
    <property type="entry name" value="FKBP_PPIASE"/>
    <property type="match status" value="1"/>
</dbReference>
<dbReference type="HOGENOM" id="CLU_053307_0_1_11"/>
<evidence type="ECO:0000256" key="4">
    <source>
        <dbReference type="ARBA" id="ARBA00023110"/>
    </source>
</evidence>
<evidence type="ECO:0000256" key="5">
    <source>
        <dbReference type="ARBA" id="ARBA00023235"/>
    </source>
</evidence>
<keyword evidence="5 6" id="KW-0413">Isomerase</keyword>
<evidence type="ECO:0000256" key="6">
    <source>
        <dbReference type="PROSITE-ProRule" id="PRU00277"/>
    </source>
</evidence>
<dbReference type="Pfam" id="PF00254">
    <property type="entry name" value="FKBP_C"/>
    <property type="match status" value="1"/>
</dbReference>
<evidence type="ECO:0000256" key="7">
    <source>
        <dbReference type="SAM" id="MobiDB-lite"/>
    </source>
</evidence>
<dbReference type="PROSITE" id="PS51257">
    <property type="entry name" value="PROKAR_LIPOPROTEIN"/>
    <property type="match status" value="1"/>
</dbReference>
<dbReference type="PANTHER" id="PTHR43811:SF19">
    <property type="entry name" value="39 KDA FK506-BINDING NUCLEAR PROTEIN"/>
    <property type="match status" value="1"/>
</dbReference>
<dbReference type="PANTHER" id="PTHR43811">
    <property type="entry name" value="FKBP-TYPE PEPTIDYL-PROLYL CIS-TRANS ISOMERASE FKPA"/>
    <property type="match status" value="1"/>
</dbReference>
<dbReference type="SUPFAM" id="SSF54534">
    <property type="entry name" value="FKBP-like"/>
    <property type="match status" value="1"/>
</dbReference>